<evidence type="ECO:0000313" key="1">
    <source>
        <dbReference type="EMBL" id="BAO83821.1"/>
    </source>
</evidence>
<accession>A0A060NMS4</accession>
<dbReference type="RefSeq" id="WP_045536112.1">
    <property type="nucleotide sequence ID" value="NZ_AP014569.1"/>
</dbReference>
<organism evidence="1 2">
    <name type="scientific">Serpentinimonas maccroryi</name>
    <dbReference type="NCBI Taxonomy" id="1458426"/>
    <lineage>
        <taxon>Bacteria</taxon>
        <taxon>Pseudomonadati</taxon>
        <taxon>Pseudomonadota</taxon>
        <taxon>Betaproteobacteria</taxon>
        <taxon>Burkholderiales</taxon>
        <taxon>Comamonadaceae</taxon>
        <taxon>Serpentinimonas</taxon>
    </lineage>
</organism>
<dbReference type="KEGG" id="cbab:SMCB_1593"/>
<name>A0A060NMS4_9BURK</name>
<dbReference type="Proteomes" id="UP000066014">
    <property type="component" value="Chromosome"/>
</dbReference>
<dbReference type="Pfam" id="PF09707">
    <property type="entry name" value="Cas_Cas2CT1978"/>
    <property type="match status" value="1"/>
</dbReference>
<keyword evidence="2" id="KW-1185">Reference proteome</keyword>
<dbReference type="NCBIfam" id="TIGR01873">
    <property type="entry name" value="cas_CT1978"/>
    <property type="match status" value="1"/>
</dbReference>
<reference evidence="1 2" key="1">
    <citation type="journal article" date="2014" name="Nat. Commun.">
        <title>Physiological and genomic features of highly alkaliphilic hydrogen-utilizing Betaproteobacteria from a continental serpentinizing site.</title>
        <authorList>
            <person name="Suzuki S."/>
            <person name="Kuenen J.G."/>
            <person name="Schipper K."/>
            <person name="van der Velde S."/>
            <person name="Ishii S."/>
            <person name="Wu A."/>
            <person name="Sorokin D.Y."/>
            <person name="Tenney A."/>
            <person name="Meng X.Y."/>
            <person name="Morrill P.L."/>
            <person name="Kamagata Y."/>
            <person name="Muyzer G."/>
            <person name="Nealson K.H."/>
        </authorList>
    </citation>
    <scope>NUCLEOTIDE SEQUENCE [LARGE SCALE GENOMIC DNA]</scope>
    <source>
        <strain evidence="1 2">B1</strain>
    </source>
</reference>
<dbReference type="EMBL" id="AP014569">
    <property type="protein sequence ID" value="BAO83821.1"/>
    <property type="molecule type" value="Genomic_DNA"/>
</dbReference>
<evidence type="ECO:0000313" key="2">
    <source>
        <dbReference type="Proteomes" id="UP000066014"/>
    </source>
</evidence>
<protein>
    <submittedName>
        <fullName evidence="1">CRISPR/Cas system-associated protein Cas2 cl08187</fullName>
    </submittedName>
</protein>
<dbReference type="Gene3D" id="3.30.70.240">
    <property type="match status" value="1"/>
</dbReference>
<sequence length="103" mass="11496">MALVMIVTRDVADRFHGFLASVMLEVAPNVFVAPRMNKGVRERTWSVVSDWHGQEPRGSLVMVWRDLNEVGGVGLAHLGTPPRELVEMDGMWLTRRSKPASAL</sequence>
<dbReference type="InterPro" id="IPR010152">
    <property type="entry name" value="CRISPR-assoc_prot_Cas2_sub"/>
</dbReference>
<proteinExistence type="predicted"/>
<gene>
    <name evidence="1" type="ORF">SMCB_1593</name>
</gene>
<dbReference type="OrthoDB" id="8527479at2"/>
<dbReference type="STRING" id="1458426.SMCB_1593"/>
<dbReference type="AlphaFoldDB" id="A0A060NMS4"/>
<dbReference type="HOGENOM" id="CLU_151313_1_1_4"/>